<dbReference type="PANTHER" id="PTHR34473:SF2">
    <property type="entry name" value="UPF0699 TRANSMEMBRANE PROTEIN YDBT"/>
    <property type="match status" value="1"/>
</dbReference>
<comment type="caution">
    <text evidence="3">The sequence shown here is derived from an EMBL/GenBank/DDBJ whole genome shotgun (WGS) entry which is preliminary data.</text>
</comment>
<feature type="domain" description="YdbS-like PH" evidence="2">
    <location>
        <begin position="88"/>
        <end position="163"/>
    </location>
</feature>
<evidence type="ECO:0000313" key="4">
    <source>
        <dbReference type="Proteomes" id="UP000306552"/>
    </source>
</evidence>
<evidence type="ECO:0000313" key="3">
    <source>
        <dbReference type="EMBL" id="TKS55547.1"/>
    </source>
</evidence>
<dbReference type="EMBL" id="SWMU01000005">
    <property type="protein sequence ID" value="TKS55547.1"/>
    <property type="molecule type" value="Genomic_DNA"/>
</dbReference>
<evidence type="ECO:0000256" key="1">
    <source>
        <dbReference type="SAM" id="Phobius"/>
    </source>
</evidence>
<keyword evidence="1" id="KW-0472">Membrane</keyword>
<dbReference type="Proteomes" id="UP000306552">
    <property type="component" value="Unassembled WGS sequence"/>
</dbReference>
<accession>A0A4U5TNI7</accession>
<evidence type="ECO:0000259" key="2">
    <source>
        <dbReference type="Pfam" id="PF03703"/>
    </source>
</evidence>
<dbReference type="InterPro" id="IPR005182">
    <property type="entry name" value="YdbS-like_PH"/>
</dbReference>
<sequence>MLDFQNQTLNISHLPRFENVKGYPVDKAYLKVLRILYAFWALFIFSGLFLLDFFVGLPALAFYPILGFVVVLFSLIILDIELGFHRRQFGIRDKDLIFQKGFFVFRQTIVPYKRIQHVEVKQGLVFKAFKIYTLKVYTAGSSTGDLSIAGLNHNDADKLKAQILKVADLDDN</sequence>
<keyword evidence="1" id="KW-1133">Transmembrane helix</keyword>
<proteinExistence type="predicted"/>
<gene>
    <name evidence="3" type="ORF">FCN74_11385</name>
</gene>
<protein>
    <recommendedName>
        <fullName evidence="2">YdbS-like PH domain-containing protein</fullName>
    </recommendedName>
</protein>
<keyword evidence="4" id="KW-1185">Reference proteome</keyword>
<dbReference type="OrthoDB" id="1524472at2"/>
<reference evidence="3 4" key="1">
    <citation type="submission" date="2019-04" db="EMBL/GenBank/DDBJ databases">
        <title>Psychroflexus halotolerans sp. nov., isolated from a marine solar saltern.</title>
        <authorList>
            <person name="Feng X."/>
        </authorList>
    </citation>
    <scope>NUCLEOTIDE SEQUENCE [LARGE SCALE GENOMIC DNA]</scope>
    <source>
        <strain evidence="3 4">WDS2C27</strain>
    </source>
</reference>
<dbReference type="Pfam" id="PF03703">
    <property type="entry name" value="bPH_2"/>
    <property type="match status" value="1"/>
</dbReference>
<name>A0A4U5TNI7_9FLAO</name>
<organism evidence="3 4">
    <name type="scientific">Mesohalobacter halotolerans</name>
    <dbReference type="NCBI Taxonomy" id="1883405"/>
    <lineage>
        <taxon>Bacteria</taxon>
        <taxon>Pseudomonadati</taxon>
        <taxon>Bacteroidota</taxon>
        <taxon>Flavobacteriia</taxon>
        <taxon>Flavobacteriales</taxon>
        <taxon>Flavobacteriaceae</taxon>
        <taxon>Mesohalobacter</taxon>
    </lineage>
</organism>
<dbReference type="RefSeq" id="WP_138932732.1">
    <property type="nucleotide sequence ID" value="NZ_SWMU01000005.1"/>
</dbReference>
<feature type="transmembrane region" description="Helical" evidence="1">
    <location>
        <begin position="35"/>
        <end position="55"/>
    </location>
</feature>
<feature type="transmembrane region" description="Helical" evidence="1">
    <location>
        <begin position="61"/>
        <end position="84"/>
    </location>
</feature>
<dbReference type="AlphaFoldDB" id="A0A4U5TNI7"/>
<keyword evidence="1" id="KW-0812">Transmembrane</keyword>
<dbReference type="PANTHER" id="PTHR34473">
    <property type="entry name" value="UPF0699 TRANSMEMBRANE PROTEIN YDBS"/>
    <property type="match status" value="1"/>
</dbReference>